<reference evidence="10 11" key="1">
    <citation type="submission" date="2015-05" db="EMBL/GenBank/DDBJ databases">
        <authorList>
            <person name="Wang D.B."/>
            <person name="Wang M."/>
        </authorList>
    </citation>
    <scope>NUCLEOTIDE SEQUENCE [LARGE SCALE GENOMIC DNA]</scope>
    <source>
        <strain evidence="10">VL1</strain>
    </source>
</reference>
<evidence type="ECO:0000256" key="8">
    <source>
        <dbReference type="SAM" id="MobiDB-lite"/>
    </source>
</evidence>
<proteinExistence type="inferred from homology"/>
<dbReference type="GO" id="GO:0045944">
    <property type="term" value="P:positive regulation of transcription by RNA polymerase II"/>
    <property type="evidence" value="ECO:0007669"/>
    <property type="project" value="InterPro"/>
</dbReference>
<feature type="compositionally biased region" description="Low complexity" evidence="8">
    <location>
        <begin position="44"/>
        <end position="54"/>
    </location>
</feature>
<dbReference type="GO" id="GO:0003677">
    <property type="term" value="F:DNA binding"/>
    <property type="evidence" value="ECO:0007669"/>
    <property type="project" value="UniProtKB-KW"/>
</dbReference>
<evidence type="ECO:0000313" key="11">
    <source>
        <dbReference type="Proteomes" id="UP000044602"/>
    </source>
</evidence>
<dbReference type="SMART" id="SM00338">
    <property type="entry name" value="BRLZ"/>
    <property type="match status" value="1"/>
</dbReference>
<keyword evidence="7" id="KW-0539">Nucleus</keyword>
<dbReference type="SUPFAM" id="SSF57959">
    <property type="entry name" value="Leucine zipper domain"/>
    <property type="match status" value="1"/>
</dbReference>
<evidence type="ECO:0000256" key="2">
    <source>
        <dbReference type="ARBA" id="ARBA00007163"/>
    </source>
</evidence>
<dbReference type="PANTHER" id="PTHR46714:SF6">
    <property type="entry name" value="TRANSCRIPTIONAL ACTIVATOR HAC1"/>
    <property type="match status" value="1"/>
</dbReference>
<feature type="region of interest" description="Disordered" evidence="8">
    <location>
        <begin position="482"/>
        <end position="526"/>
    </location>
</feature>
<keyword evidence="5" id="KW-0804">Transcription</keyword>
<evidence type="ECO:0000256" key="4">
    <source>
        <dbReference type="ARBA" id="ARBA00023125"/>
    </source>
</evidence>
<evidence type="ECO:0000313" key="10">
    <source>
        <dbReference type="EMBL" id="CRK32806.1"/>
    </source>
</evidence>
<feature type="compositionally biased region" description="Polar residues" evidence="8">
    <location>
        <begin position="354"/>
        <end position="365"/>
    </location>
</feature>
<keyword evidence="11" id="KW-1185">Reference proteome</keyword>
<dbReference type="PANTHER" id="PTHR46714">
    <property type="entry name" value="TRANSCRIPTIONAL ACTIVATOR HAC1"/>
    <property type="match status" value="1"/>
</dbReference>
<keyword evidence="4" id="KW-0238">DNA-binding</keyword>
<protein>
    <recommendedName>
        <fullName evidence="9">BZIP domain-containing protein</fullName>
    </recommendedName>
</protein>
<organism evidence="10 11">
    <name type="scientific">Verticillium longisporum</name>
    <name type="common">Verticillium dahliae var. longisporum</name>
    <dbReference type="NCBI Taxonomy" id="100787"/>
    <lineage>
        <taxon>Eukaryota</taxon>
        <taxon>Fungi</taxon>
        <taxon>Dikarya</taxon>
        <taxon>Ascomycota</taxon>
        <taxon>Pezizomycotina</taxon>
        <taxon>Sordariomycetes</taxon>
        <taxon>Hypocreomycetidae</taxon>
        <taxon>Glomerellales</taxon>
        <taxon>Plectosphaerellaceae</taxon>
        <taxon>Verticillium</taxon>
    </lineage>
</organism>
<comment type="similarity">
    <text evidence="2">Belongs to the bZIP family.</text>
</comment>
<dbReference type="GO" id="GO:0005634">
    <property type="term" value="C:nucleus"/>
    <property type="evidence" value="ECO:0007669"/>
    <property type="project" value="UniProtKB-SubCell"/>
</dbReference>
<dbReference type="InterPro" id="IPR044280">
    <property type="entry name" value="Hac1/HY5"/>
</dbReference>
<dbReference type="InterPro" id="IPR004827">
    <property type="entry name" value="bZIP"/>
</dbReference>
<feature type="region of interest" description="Disordered" evidence="8">
    <location>
        <begin position="225"/>
        <end position="252"/>
    </location>
</feature>
<feature type="region of interest" description="Disordered" evidence="8">
    <location>
        <begin position="352"/>
        <end position="385"/>
    </location>
</feature>
<feature type="domain" description="BZIP" evidence="9">
    <location>
        <begin position="107"/>
        <end position="164"/>
    </location>
</feature>
<dbReference type="PROSITE" id="PS50217">
    <property type="entry name" value="BZIP"/>
    <property type="match status" value="1"/>
</dbReference>
<evidence type="ECO:0000256" key="3">
    <source>
        <dbReference type="ARBA" id="ARBA00023015"/>
    </source>
</evidence>
<dbReference type="EMBL" id="CVQH01022305">
    <property type="protein sequence ID" value="CRK32806.1"/>
    <property type="molecule type" value="Genomic_DNA"/>
</dbReference>
<name>A0A0G4MF34_VERLO</name>
<dbReference type="Proteomes" id="UP000044602">
    <property type="component" value="Unassembled WGS sequence"/>
</dbReference>
<dbReference type="STRING" id="100787.A0A0G4MF34"/>
<evidence type="ECO:0000256" key="1">
    <source>
        <dbReference type="ARBA" id="ARBA00004123"/>
    </source>
</evidence>
<feature type="compositionally biased region" description="Polar residues" evidence="8">
    <location>
        <begin position="497"/>
        <end position="506"/>
    </location>
</feature>
<keyword evidence="6" id="KW-0834">Unfolded protein response</keyword>
<evidence type="ECO:0000256" key="7">
    <source>
        <dbReference type="ARBA" id="ARBA00023242"/>
    </source>
</evidence>
<feature type="compositionally biased region" description="Basic and acidic residues" evidence="8">
    <location>
        <begin position="101"/>
        <end position="115"/>
    </location>
</feature>
<dbReference type="CDD" id="cd14710">
    <property type="entry name" value="bZIP_HAC1-like"/>
    <property type="match status" value="1"/>
</dbReference>
<feature type="region of interest" description="Disordered" evidence="8">
    <location>
        <begin position="1"/>
        <end position="127"/>
    </location>
</feature>
<dbReference type="InterPro" id="IPR046347">
    <property type="entry name" value="bZIP_sf"/>
</dbReference>
<sequence length="526" mass="57898">MESWEHSATPMIKFEDSPAESFVSTPGDMYPSLFPESASPNTLDPSDMMSPSSPQDLTIADTDMPLSEASAGDKKGSKKRKSWGQVLPEPKTNLPPRKRAKTEDEKEQRRVERVLRNRRAAQSSRERKRLEVEALEMKNKELETALNHAQQANARLMEELTKFRRGSGAVARSSSPFDSFHNSNSVTLSPELFGSQDGRRPSVADSESTLVDGLMAASKSAATVNPASLSPALTPVPETDETSAQQEAAVAAPSPVALSSDVTQRPAVMLFDLPCRSEEMPQSWVASQTSLHPTWTLYLQLQMLMITSSAVISACQRPLMQIAMSLRAGFSLPPTQSIMTTILWLVTRPRSHPRSASTLTSSSTMRPAQPPLTRQQRRTAQRTRTTAAVPLTLRLKSLQKILTCSPNLARPLMDATMEALRLVSEGCENRVGGTDVGAPVTRDSSREPHTWFNGDALPSKEILLTLLWTLRVEERKMIQQGILPNPHPETNTHTPASLFNSTTTTPVKKRQGDALVDGGEKRVRFR</sequence>
<feature type="compositionally biased region" description="Low complexity" evidence="8">
    <location>
        <begin position="242"/>
        <end position="252"/>
    </location>
</feature>
<evidence type="ECO:0000256" key="6">
    <source>
        <dbReference type="ARBA" id="ARBA00023230"/>
    </source>
</evidence>
<dbReference type="GO" id="GO:0000981">
    <property type="term" value="F:DNA-binding transcription factor activity, RNA polymerase II-specific"/>
    <property type="evidence" value="ECO:0007669"/>
    <property type="project" value="InterPro"/>
</dbReference>
<comment type="subcellular location">
    <subcellularLocation>
        <location evidence="1">Nucleus</location>
    </subcellularLocation>
</comment>
<evidence type="ECO:0000256" key="5">
    <source>
        <dbReference type="ARBA" id="ARBA00023163"/>
    </source>
</evidence>
<evidence type="ECO:0000259" key="9">
    <source>
        <dbReference type="PROSITE" id="PS50217"/>
    </source>
</evidence>
<keyword evidence="3" id="KW-0805">Transcription regulation</keyword>
<accession>A0A0G4MF34</accession>
<dbReference type="AlphaFoldDB" id="A0A0G4MF34"/>
<dbReference type="GO" id="GO:0006986">
    <property type="term" value="P:response to unfolded protein"/>
    <property type="evidence" value="ECO:0007669"/>
    <property type="project" value="UniProtKB-KW"/>
</dbReference>
<gene>
    <name evidence="10" type="ORF">BN1708_005910</name>
</gene>